<sequence>MMTRSFEPHEPSEAEEAAKYFVQVWAEAVLRQARRTRTIRDKSAADSRSHDRNEDWSPDAHELGENFRTQWAEEHMLVWSAYQLERWRARLAKERGEEPPPESQRLKDARDALEHLDEARLEEDGARPPADKGIQGKALRKLPEQFLRFSLGNSKLFEVLDPNKLDEEALEVVASIEKELEAQVLAAYEDLLRGR</sequence>
<name>A0AAP6BNE5_9ACTN</name>
<dbReference type="GeneID" id="69810979"/>
<feature type="region of interest" description="Disordered" evidence="1">
    <location>
        <begin position="36"/>
        <end position="61"/>
    </location>
</feature>
<evidence type="ECO:0000313" key="4">
    <source>
        <dbReference type="Proteomes" id="UP001272987"/>
    </source>
</evidence>
<dbReference type="EMBL" id="JARAWC010000128">
    <property type="protein sequence ID" value="MDX2967448.1"/>
    <property type="molecule type" value="Genomic_DNA"/>
</dbReference>
<evidence type="ECO:0000313" key="2">
    <source>
        <dbReference type="EMBL" id="MDX2967448.1"/>
    </source>
</evidence>
<gene>
    <name evidence="2" type="ORF">PV399_48360</name>
    <name evidence="3" type="ORF">PV666_51385</name>
</gene>
<protein>
    <submittedName>
        <fullName evidence="2">Uncharacterized protein</fullName>
    </submittedName>
</protein>
<comment type="caution">
    <text evidence="2">The sequence shown here is derived from an EMBL/GenBank/DDBJ whole genome shotgun (WGS) entry which is preliminary data.</text>
</comment>
<dbReference type="Proteomes" id="UP001272987">
    <property type="component" value="Unassembled WGS sequence"/>
</dbReference>
<dbReference type="AlphaFoldDB" id="A0AAP6BNE5"/>
<feature type="compositionally biased region" description="Basic and acidic residues" evidence="1">
    <location>
        <begin position="93"/>
        <end position="130"/>
    </location>
</feature>
<organism evidence="2 5">
    <name type="scientific">Streptomyces acidiscabies</name>
    <dbReference type="NCBI Taxonomy" id="42234"/>
    <lineage>
        <taxon>Bacteria</taxon>
        <taxon>Bacillati</taxon>
        <taxon>Actinomycetota</taxon>
        <taxon>Actinomycetes</taxon>
        <taxon>Kitasatosporales</taxon>
        <taxon>Streptomycetaceae</taxon>
        <taxon>Streptomyces</taxon>
    </lineage>
</organism>
<evidence type="ECO:0000256" key="1">
    <source>
        <dbReference type="SAM" id="MobiDB-lite"/>
    </source>
</evidence>
<accession>A0AAP6BNE5</accession>
<feature type="region of interest" description="Disordered" evidence="1">
    <location>
        <begin position="93"/>
        <end position="136"/>
    </location>
</feature>
<dbReference type="RefSeq" id="WP_141655688.1">
    <property type="nucleotide sequence ID" value="NZ_BCMK01000172.1"/>
</dbReference>
<evidence type="ECO:0000313" key="5">
    <source>
        <dbReference type="Proteomes" id="UP001282288"/>
    </source>
</evidence>
<proteinExistence type="predicted"/>
<evidence type="ECO:0000313" key="3">
    <source>
        <dbReference type="EMBL" id="MDX3026202.1"/>
    </source>
</evidence>
<keyword evidence="4" id="KW-1185">Reference proteome</keyword>
<feature type="compositionally biased region" description="Basic and acidic residues" evidence="1">
    <location>
        <begin position="38"/>
        <end position="61"/>
    </location>
</feature>
<dbReference type="EMBL" id="JARAWP010000083">
    <property type="protein sequence ID" value="MDX3026202.1"/>
    <property type="molecule type" value="Genomic_DNA"/>
</dbReference>
<dbReference type="Proteomes" id="UP001282288">
    <property type="component" value="Unassembled WGS sequence"/>
</dbReference>
<reference evidence="2 4" key="1">
    <citation type="journal article" date="2023" name="Microb. Genom.">
        <title>Mesoterricola silvestris gen. nov., sp. nov., Mesoterricola sediminis sp. nov., Geothrix oryzae sp. nov., Geothrix edaphica sp. nov., Geothrix rubra sp. nov., and Geothrix limicola sp. nov., six novel members of Acidobacteriota isolated from soils.</title>
        <authorList>
            <person name="Weisberg A.J."/>
            <person name="Pearce E."/>
            <person name="Kramer C.G."/>
            <person name="Chang J.H."/>
            <person name="Clarke C.R."/>
        </authorList>
    </citation>
    <scope>NUCLEOTIDE SEQUENCE</scope>
    <source>
        <strain evidence="3 4">NB05-1H</strain>
        <strain evidence="2">NRRL_B-16521</strain>
    </source>
</reference>